<accession>A0A7X0IEY5</accession>
<dbReference type="Proteomes" id="UP000555564">
    <property type="component" value="Unassembled WGS sequence"/>
</dbReference>
<dbReference type="PROSITE" id="PS50005">
    <property type="entry name" value="TPR"/>
    <property type="match status" value="1"/>
</dbReference>
<sequence>MSYEEFQRAVMYFDAQDYQEAARILVPIVAEEPGNRAVVELLGRAYFHSAQLGRAEEAFRRLVEIDPCNGWAYQALARTLDRRNRGDEAEKYRRMARVMGAEEITAVNMAVHAAELV</sequence>
<comment type="caution">
    <text evidence="2">The sequence shown here is derived from an EMBL/GenBank/DDBJ whole genome shotgun (WGS) entry which is preliminary data.</text>
</comment>
<proteinExistence type="predicted"/>
<dbReference type="SUPFAM" id="SSF48452">
    <property type="entry name" value="TPR-like"/>
    <property type="match status" value="1"/>
</dbReference>
<keyword evidence="3" id="KW-1185">Reference proteome</keyword>
<feature type="repeat" description="TPR" evidence="1">
    <location>
        <begin position="36"/>
        <end position="69"/>
    </location>
</feature>
<protein>
    <submittedName>
        <fullName evidence="2">Flp pilus assembly protein TadD</fullName>
    </submittedName>
</protein>
<evidence type="ECO:0000313" key="2">
    <source>
        <dbReference type="EMBL" id="MBB6472738.1"/>
    </source>
</evidence>
<dbReference type="Pfam" id="PF14559">
    <property type="entry name" value="TPR_19"/>
    <property type="match status" value="1"/>
</dbReference>
<dbReference type="EMBL" id="JACHIU010000001">
    <property type="protein sequence ID" value="MBB6472738.1"/>
    <property type="molecule type" value="Genomic_DNA"/>
</dbReference>
<dbReference type="Gene3D" id="1.25.40.10">
    <property type="entry name" value="Tetratricopeptide repeat domain"/>
    <property type="match status" value="1"/>
</dbReference>
<evidence type="ECO:0000256" key="1">
    <source>
        <dbReference type="PROSITE-ProRule" id="PRU00339"/>
    </source>
</evidence>
<reference evidence="2 3" key="1">
    <citation type="submission" date="2020-08" db="EMBL/GenBank/DDBJ databases">
        <title>Sequencing the genomes of 1000 actinobacteria strains.</title>
        <authorList>
            <person name="Klenk H.-P."/>
        </authorList>
    </citation>
    <scope>NUCLEOTIDE SEQUENCE [LARGE SCALE GENOMIC DNA]</scope>
    <source>
        <strain evidence="2 3">DSM 44936</strain>
    </source>
</reference>
<evidence type="ECO:0000313" key="3">
    <source>
        <dbReference type="Proteomes" id="UP000555564"/>
    </source>
</evidence>
<dbReference type="AlphaFoldDB" id="A0A7X0IEY5"/>
<organism evidence="2 3">
    <name type="scientific">Sphaerisporangium rubeum</name>
    <dbReference type="NCBI Taxonomy" id="321317"/>
    <lineage>
        <taxon>Bacteria</taxon>
        <taxon>Bacillati</taxon>
        <taxon>Actinomycetota</taxon>
        <taxon>Actinomycetes</taxon>
        <taxon>Streptosporangiales</taxon>
        <taxon>Streptosporangiaceae</taxon>
        <taxon>Sphaerisporangium</taxon>
    </lineage>
</organism>
<name>A0A7X0IEY5_9ACTN</name>
<dbReference type="InterPro" id="IPR011990">
    <property type="entry name" value="TPR-like_helical_dom_sf"/>
</dbReference>
<gene>
    <name evidence="2" type="ORF">BJ992_002169</name>
</gene>
<dbReference type="InterPro" id="IPR019734">
    <property type="entry name" value="TPR_rpt"/>
</dbReference>
<keyword evidence="1" id="KW-0802">TPR repeat</keyword>